<proteinExistence type="predicted"/>
<dbReference type="AlphaFoldDB" id="A0A6M2EG12"/>
<accession>A0A6M2EG12</accession>
<reference evidence="2" key="1">
    <citation type="submission" date="2020-03" db="EMBL/GenBank/DDBJ databases">
        <authorList>
            <person name="Zhang R."/>
        </authorList>
    </citation>
    <scope>NUCLEOTIDE SEQUENCE</scope>
</reference>
<dbReference type="EMBL" id="GILB01002865">
    <property type="protein sequence ID" value="NUU83198.1"/>
    <property type="molecule type" value="Transcribed_RNA"/>
</dbReference>
<feature type="region of interest" description="Disordered" evidence="1">
    <location>
        <begin position="66"/>
        <end position="88"/>
    </location>
</feature>
<sequence>MEAGSGGNRGFWGWKWEHKRRIQQSKASRSSESASGGGGYRFHLKQAVTAGSLALTGDIVAQVTDRWRKKKPSKSLSFHDDASHNSNDSSVRFFFHVLEF</sequence>
<organism evidence="2">
    <name type="scientific">Populus davidiana</name>
    <dbReference type="NCBI Taxonomy" id="266767"/>
    <lineage>
        <taxon>Eukaryota</taxon>
        <taxon>Viridiplantae</taxon>
        <taxon>Streptophyta</taxon>
        <taxon>Embryophyta</taxon>
        <taxon>Tracheophyta</taxon>
        <taxon>Spermatophyta</taxon>
        <taxon>Magnoliopsida</taxon>
        <taxon>eudicotyledons</taxon>
        <taxon>Gunneridae</taxon>
        <taxon>Pentapetalae</taxon>
        <taxon>rosids</taxon>
        <taxon>fabids</taxon>
        <taxon>Malpighiales</taxon>
        <taxon>Salicaceae</taxon>
        <taxon>Saliceae</taxon>
        <taxon>Populus</taxon>
    </lineage>
</organism>
<protein>
    <submittedName>
        <fullName evidence="2">Uncharacterized protein</fullName>
    </submittedName>
</protein>
<name>A0A6M2EG12_9ROSI</name>
<evidence type="ECO:0000313" key="2">
    <source>
        <dbReference type="EMBL" id="NUU83198.1"/>
    </source>
</evidence>
<evidence type="ECO:0000256" key="1">
    <source>
        <dbReference type="SAM" id="MobiDB-lite"/>
    </source>
</evidence>